<evidence type="ECO:0000313" key="5">
    <source>
        <dbReference type="EMBL" id="QJB01933.1"/>
    </source>
</evidence>
<proteinExistence type="predicted"/>
<dbReference type="EMBL" id="MT141986">
    <property type="protein sequence ID" value="QJA72901.1"/>
    <property type="molecule type" value="Genomic_DNA"/>
</dbReference>
<dbReference type="EMBL" id="MT144286">
    <property type="protein sequence ID" value="QJA51753.1"/>
    <property type="molecule type" value="Genomic_DNA"/>
</dbReference>
<evidence type="ECO:0000313" key="3">
    <source>
        <dbReference type="EMBL" id="QJA88798.1"/>
    </source>
</evidence>
<dbReference type="EMBL" id="MT144805">
    <property type="protein sequence ID" value="QJH99728.1"/>
    <property type="molecule type" value="Genomic_DNA"/>
</dbReference>
<accession>A0A6H1ZUZ5</accession>
<evidence type="ECO:0000313" key="2">
    <source>
        <dbReference type="EMBL" id="QJA72901.1"/>
    </source>
</evidence>
<gene>
    <name evidence="4" type="ORF">MM171A00919_0006</name>
    <name evidence="5" type="ORF">MM171B01721_0015</name>
    <name evidence="2" type="ORF">MM415A02567_0018</name>
    <name evidence="3" type="ORF">MM415B02687_0019</name>
    <name evidence="1" type="ORF">TM448A02287_0021</name>
    <name evidence="6" type="ORF">TM448B01662_0012</name>
</gene>
<protein>
    <submittedName>
        <fullName evidence="1">Uncharacterized protein</fullName>
    </submittedName>
</protein>
<evidence type="ECO:0000313" key="1">
    <source>
        <dbReference type="EMBL" id="QJA51753.1"/>
    </source>
</evidence>
<evidence type="ECO:0000313" key="4">
    <source>
        <dbReference type="EMBL" id="QJA99708.1"/>
    </source>
</evidence>
<organism evidence="1">
    <name type="scientific">viral metagenome</name>
    <dbReference type="NCBI Taxonomy" id="1070528"/>
    <lineage>
        <taxon>unclassified sequences</taxon>
        <taxon>metagenomes</taxon>
        <taxon>organismal metagenomes</taxon>
    </lineage>
</organism>
<name>A0A6H1ZUZ5_9ZZZZ</name>
<sequence length="122" mass="14464">MNEKSIVLDTALIENILEERKTQPIITVVTKKIEDHNIGDILWVKEKFQLSKGDFAPTLDEELTKTPSVVYYASDHPRYRDKDKWQPPWEMPRWASRMAMEVIDIGVETIQWTMRFKKEDLK</sequence>
<dbReference type="EMBL" id="MT143745">
    <property type="protein sequence ID" value="QJB01933.1"/>
    <property type="molecule type" value="Genomic_DNA"/>
</dbReference>
<dbReference type="AlphaFoldDB" id="A0A6H1ZUZ5"/>
<evidence type="ECO:0000313" key="6">
    <source>
        <dbReference type="EMBL" id="QJH99728.1"/>
    </source>
</evidence>
<reference evidence="1" key="1">
    <citation type="submission" date="2020-03" db="EMBL/GenBank/DDBJ databases">
        <title>The deep terrestrial virosphere.</title>
        <authorList>
            <person name="Holmfeldt K."/>
            <person name="Nilsson E."/>
            <person name="Simone D."/>
            <person name="Lopez-Fernandez M."/>
            <person name="Wu X."/>
            <person name="de Brujin I."/>
            <person name="Lundin D."/>
            <person name="Andersson A."/>
            <person name="Bertilsson S."/>
            <person name="Dopson M."/>
        </authorList>
    </citation>
    <scope>NUCLEOTIDE SEQUENCE</scope>
    <source>
        <strain evidence="4">MM171A00919</strain>
        <strain evidence="5">MM171B01721</strain>
        <strain evidence="2">MM415A02567</strain>
        <strain evidence="3">MM415B02687</strain>
        <strain evidence="1">TM448A02287</strain>
        <strain evidence="6">TM448B01662</strain>
    </source>
</reference>
<dbReference type="EMBL" id="MT143664">
    <property type="protein sequence ID" value="QJA99708.1"/>
    <property type="molecule type" value="Genomic_DNA"/>
</dbReference>
<dbReference type="EMBL" id="MT142804">
    <property type="protein sequence ID" value="QJA88798.1"/>
    <property type="molecule type" value="Genomic_DNA"/>
</dbReference>